<dbReference type="GO" id="GO:0015211">
    <property type="term" value="F:purine nucleoside transmembrane transporter activity"/>
    <property type="evidence" value="ECO:0007669"/>
    <property type="project" value="InterPro"/>
</dbReference>
<dbReference type="PANTHER" id="PTHR31376">
    <property type="entry name" value="OS09G0467300 PROTEIN-RELATED"/>
    <property type="match status" value="1"/>
</dbReference>
<name>A0A0L0DS02_THETB</name>
<evidence type="ECO:0000256" key="1">
    <source>
        <dbReference type="ARBA" id="ARBA00004370"/>
    </source>
</evidence>
<evidence type="ECO:0008006" key="10">
    <source>
        <dbReference type="Google" id="ProtNLM"/>
    </source>
</evidence>
<evidence type="ECO:0000256" key="4">
    <source>
        <dbReference type="ARBA" id="ARBA00022692"/>
    </source>
</evidence>
<dbReference type="OrthoDB" id="1907510at2759"/>
<reference evidence="8 9" key="1">
    <citation type="submission" date="2010-05" db="EMBL/GenBank/DDBJ databases">
        <title>The Genome Sequence of Thecamonas trahens ATCC 50062.</title>
        <authorList>
            <consortium name="The Broad Institute Genome Sequencing Platform"/>
            <person name="Russ C."/>
            <person name="Cuomo C."/>
            <person name="Shea T."/>
            <person name="Young S.K."/>
            <person name="Zeng Q."/>
            <person name="Koehrsen M."/>
            <person name="Haas B."/>
            <person name="Borodovsky M."/>
            <person name="Guigo R."/>
            <person name="Alvarado L."/>
            <person name="Berlin A."/>
            <person name="Bochicchio J."/>
            <person name="Borenstein D."/>
            <person name="Chapman S."/>
            <person name="Chen Z."/>
            <person name="Freedman E."/>
            <person name="Gellesch M."/>
            <person name="Goldberg J."/>
            <person name="Griggs A."/>
            <person name="Gujja S."/>
            <person name="Heilman E."/>
            <person name="Heiman D."/>
            <person name="Hepburn T."/>
            <person name="Howarth C."/>
            <person name="Jen D."/>
            <person name="Larson L."/>
            <person name="Mehta T."/>
            <person name="Park D."/>
            <person name="Pearson M."/>
            <person name="Roberts A."/>
            <person name="Saif S."/>
            <person name="Shenoy N."/>
            <person name="Sisk P."/>
            <person name="Stolte C."/>
            <person name="Sykes S."/>
            <person name="Thomson T."/>
            <person name="Walk T."/>
            <person name="White J."/>
            <person name="Yandava C."/>
            <person name="Burger G."/>
            <person name="Gray M.W."/>
            <person name="Holland P.W.H."/>
            <person name="King N."/>
            <person name="Lang F.B.F."/>
            <person name="Roger A.J."/>
            <person name="Ruiz-Trillo I."/>
            <person name="Lander E."/>
            <person name="Nusbaum C."/>
        </authorList>
    </citation>
    <scope>NUCLEOTIDE SEQUENCE [LARGE SCALE GENOMIC DNA]</scope>
    <source>
        <strain evidence="8 9">ATCC 50062</strain>
    </source>
</reference>
<evidence type="ECO:0000256" key="2">
    <source>
        <dbReference type="ARBA" id="ARBA00006213"/>
    </source>
</evidence>
<dbReference type="Pfam" id="PF16913">
    <property type="entry name" value="PUNUT"/>
    <property type="match status" value="1"/>
</dbReference>
<feature type="transmembrane region" description="Helical" evidence="7">
    <location>
        <begin position="303"/>
        <end position="321"/>
    </location>
</feature>
<dbReference type="AlphaFoldDB" id="A0A0L0DS02"/>
<keyword evidence="5 7" id="KW-1133">Transmembrane helix</keyword>
<dbReference type="EMBL" id="GL349495">
    <property type="protein sequence ID" value="KNC55089.1"/>
    <property type="molecule type" value="Genomic_DNA"/>
</dbReference>
<keyword evidence="3" id="KW-0813">Transport</keyword>
<dbReference type="GO" id="GO:0005345">
    <property type="term" value="F:purine nucleobase transmembrane transporter activity"/>
    <property type="evidence" value="ECO:0007669"/>
    <property type="project" value="UniProtKB-ARBA"/>
</dbReference>
<dbReference type="RefSeq" id="XP_013753273.1">
    <property type="nucleotide sequence ID" value="XM_013897819.1"/>
</dbReference>
<evidence type="ECO:0000256" key="7">
    <source>
        <dbReference type="SAM" id="Phobius"/>
    </source>
</evidence>
<accession>A0A0L0DS02</accession>
<dbReference type="GeneID" id="25568852"/>
<keyword evidence="4 7" id="KW-0812">Transmembrane</keyword>
<sequence length="360" mass="39309">MGSDGGKAVIVVLTMCFIAMYATPPTVTKLLDHWGYVFPWLTAVLMTSGWPVHLGVILGHKLTHEVDDGRVPLTLKLTAKLCAMGVLDSVHMITLAFAINWLPGSTYMLLKSTNIVFNVVESRIFLKKELTRYHAASVVLLLTSTAVLASHKSDHKESNGITSSKHLFGFIFAIISAFSNASQAVLASFLLKDVKKSTSMRTVAEAAFFNGISAWLVIIVCWLISREWTEYSAVWTDASHKDNRHLYIILCMVAVALTKQTGMFFKFAVISKSSALFAAVADVARRMIVVILVVKLFHESFPWQKAVACAMTVPGIALYIYGGHLLKQRAAARAKESPPLLSAVIPPGESVKAAPSINEA</sequence>
<dbReference type="GO" id="GO:0016020">
    <property type="term" value="C:membrane"/>
    <property type="evidence" value="ECO:0007669"/>
    <property type="project" value="UniProtKB-SubCell"/>
</dbReference>
<dbReference type="SUPFAM" id="SSF103481">
    <property type="entry name" value="Multidrug resistance efflux transporter EmrE"/>
    <property type="match status" value="1"/>
</dbReference>
<dbReference type="OMA" id="WNEARAK"/>
<dbReference type="InterPro" id="IPR037185">
    <property type="entry name" value="EmrE-like"/>
</dbReference>
<evidence type="ECO:0000256" key="3">
    <source>
        <dbReference type="ARBA" id="ARBA00022448"/>
    </source>
</evidence>
<evidence type="ECO:0000313" key="9">
    <source>
        <dbReference type="Proteomes" id="UP000054408"/>
    </source>
</evidence>
<evidence type="ECO:0000313" key="8">
    <source>
        <dbReference type="EMBL" id="KNC55089.1"/>
    </source>
</evidence>
<feature type="transmembrane region" description="Helical" evidence="7">
    <location>
        <begin position="245"/>
        <end position="269"/>
    </location>
</feature>
<feature type="transmembrane region" description="Helical" evidence="7">
    <location>
        <begin position="276"/>
        <end position="297"/>
    </location>
</feature>
<feature type="transmembrane region" description="Helical" evidence="7">
    <location>
        <begin position="170"/>
        <end position="191"/>
    </location>
</feature>
<feature type="transmembrane region" description="Helical" evidence="7">
    <location>
        <begin position="7"/>
        <end position="24"/>
    </location>
</feature>
<feature type="transmembrane region" description="Helical" evidence="7">
    <location>
        <begin position="133"/>
        <end position="150"/>
    </location>
</feature>
<evidence type="ECO:0000256" key="6">
    <source>
        <dbReference type="ARBA" id="ARBA00023136"/>
    </source>
</evidence>
<evidence type="ECO:0000256" key="5">
    <source>
        <dbReference type="ARBA" id="ARBA00022989"/>
    </source>
</evidence>
<feature type="transmembrane region" description="Helical" evidence="7">
    <location>
        <begin position="36"/>
        <end position="60"/>
    </location>
</feature>
<protein>
    <recommendedName>
        <fullName evidence="10">Sugar phosphate transporter domain-containing protein</fullName>
    </recommendedName>
</protein>
<organism evidence="8 9">
    <name type="scientific">Thecamonas trahens ATCC 50062</name>
    <dbReference type="NCBI Taxonomy" id="461836"/>
    <lineage>
        <taxon>Eukaryota</taxon>
        <taxon>Apusozoa</taxon>
        <taxon>Apusomonadida</taxon>
        <taxon>Apusomonadidae</taxon>
        <taxon>Thecamonas</taxon>
    </lineage>
</organism>
<keyword evidence="9" id="KW-1185">Reference proteome</keyword>
<dbReference type="InterPro" id="IPR030182">
    <property type="entry name" value="PUP_plant"/>
</dbReference>
<feature type="transmembrane region" description="Helical" evidence="7">
    <location>
        <begin position="203"/>
        <end position="225"/>
    </location>
</feature>
<dbReference type="Proteomes" id="UP000054408">
    <property type="component" value="Unassembled WGS sequence"/>
</dbReference>
<comment type="subcellular location">
    <subcellularLocation>
        <location evidence="1">Membrane</location>
    </subcellularLocation>
</comment>
<keyword evidence="6 7" id="KW-0472">Membrane</keyword>
<comment type="similarity">
    <text evidence="2">Belongs to the purine permeases (TC 2.A.7.14) family.</text>
</comment>
<dbReference type="PANTHER" id="PTHR31376:SF10">
    <property type="entry name" value="PURINE PERMEASE 5-RELATED"/>
    <property type="match status" value="1"/>
</dbReference>
<proteinExistence type="inferred from homology"/>
<gene>
    <name evidence="8" type="ORF">AMSG_10686</name>
</gene>